<dbReference type="EMBL" id="PIWU01000015">
    <property type="protein sequence ID" value="PKE55887.1"/>
    <property type="molecule type" value="Genomic_DNA"/>
</dbReference>
<accession>A0ACC9MQX7</accession>
<keyword evidence="2" id="KW-1185">Reference proteome</keyword>
<proteinExistence type="predicted"/>
<comment type="caution">
    <text evidence="1">The sequence shown here is derived from an EMBL/GenBank/DDBJ whole genome shotgun (WGS) entry which is preliminary data.</text>
</comment>
<gene>
    <name evidence="1" type="ORF">CW682_09765</name>
</gene>
<reference evidence="1" key="1">
    <citation type="submission" date="2017-12" db="EMBL/GenBank/DDBJ databases">
        <title>Genomics of Macrococcus caseolyticus.</title>
        <authorList>
            <person name="MacFadyen A.C."/>
            <person name="Paterson G.K."/>
        </authorList>
    </citation>
    <scope>NUCLEOTIDE SEQUENCE</scope>
    <source>
        <strain evidence="1">5459_5_49</strain>
    </source>
</reference>
<protein>
    <submittedName>
        <fullName evidence="1">Uncharacterized protein</fullName>
    </submittedName>
</protein>
<dbReference type="Proteomes" id="UP000233606">
    <property type="component" value="Unassembled WGS sequence"/>
</dbReference>
<evidence type="ECO:0000313" key="2">
    <source>
        <dbReference type="Proteomes" id="UP000233606"/>
    </source>
</evidence>
<sequence>MNNYNPSTYILNPSTNGTQHIEVEPTNVKNENNAADTTGEVFVCILFIVIAAMIFGYMLINLLNYIYKGVK</sequence>
<organism evidence="1 2">
    <name type="scientific">Macrococcoides caseolyticum</name>
    <dbReference type="NCBI Taxonomy" id="69966"/>
    <lineage>
        <taxon>Bacteria</taxon>
        <taxon>Bacillati</taxon>
        <taxon>Bacillota</taxon>
        <taxon>Bacilli</taxon>
        <taxon>Bacillales</taxon>
        <taxon>Staphylococcaceae</taxon>
        <taxon>Macrococcoides</taxon>
    </lineage>
</organism>
<name>A0ACC9MQX7_9STAP</name>
<evidence type="ECO:0000313" key="1">
    <source>
        <dbReference type="EMBL" id="PKE55887.1"/>
    </source>
</evidence>